<dbReference type="UniPathway" id="UPA00989"/>
<dbReference type="OrthoDB" id="9802090at2"/>
<dbReference type="Pfam" id="PF02390">
    <property type="entry name" value="Methyltransf_4"/>
    <property type="match status" value="1"/>
</dbReference>
<evidence type="ECO:0000256" key="6">
    <source>
        <dbReference type="ARBA" id="ARBA00022694"/>
    </source>
</evidence>
<proteinExistence type="inferred from homology"/>
<keyword evidence="5 7" id="KW-0949">S-adenosyl-L-methionine</keyword>
<evidence type="ECO:0000313" key="9">
    <source>
        <dbReference type="Proteomes" id="UP000216311"/>
    </source>
</evidence>
<evidence type="ECO:0000256" key="7">
    <source>
        <dbReference type="HAMAP-Rule" id="MF_01057"/>
    </source>
</evidence>
<dbReference type="NCBIfam" id="TIGR00091">
    <property type="entry name" value="tRNA (guanosine(46)-N7)-methyltransferase TrmB"/>
    <property type="match status" value="1"/>
</dbReference>
<dbReference type="EMBL" id="NMVQ01000006">
    <property type="protein sequence ID" value="OYO23932.1"/>
    <property type="molecule type" value="Genomic_DNA"/>
</dbReference>
<comment type="function">
    <text evidence="2 7">Catalyzes the formation of N(7)-methylguanine at position 46 (m7G46) in tRNA.</text>
</comment>
<dbReference type="InterPro" id="IPR055361">
    <property type="entry name" value="tRNA_methyltr_TrmB_bact"/>
</dbReference>
<keyword evidence="3 7" id="KW-0489">Methyltransferase</keyword>
<comment type="caution">
    <text evidence="7">Lacks conserved residue(s) required for the propagation of feature annotation.</text>
</comment>
<keyword evidence="9" id="KW-1185">Reference proteome</keyword>
<dbReference type="Proteomes" id="UP000216311">
    <property type="component" value="Unassembled WGS sequence"/>
</dbReference>
<comment type="pathway">
    <text evidence="7">tRNA modification; N(7)-methylguanine-tRNA biosynthesis.</text>
</comment>
<sequence length="238" mass="26869">MTDAEPRTRREVVSFVRRSTRMNPSQQRAWDNRERWLVEVPRRETSTSVAHTAAVDWAAEFGRVAPLVVEIGSGTGDSLVAMAATAPNHDHVAFEVFRPAIAATMIKIEQAGIDNVRLVDADGVDGLRELFGDGQLSELWTFFPDPWHKARHHKRRLVSTEFAELVRSRLVVGGRWRIATDWAEYAEHCRAVLDEHPGLVNEHAGPAPRPAQRPVTKYERRGLQAGRQVVDLVYRRVA</sequence>
<evidence type="ECO:0000256" key="3">
    <source>
        <dbReference type="ARBA" id="ARBA00022603"/>
    </source>
</evidence>
<name>A0A255H934_9ACTN</name>
<feature type="binding site" evidence="7">
    <location>
        <position position="70"/>
    </location>
    <ligand>
        <name>S-adenosyl-L-methionine</name>
        <dbReference type="ChEBI" id="CHEBI:59789"/>
    </ligand>
</feature>
<dbReference type="SUPFAM" id="SSF53335">
    <property type="entry name" value="S-adenosyl-L-methionine-dependent methyltransferases"/>
    <property type="match status" value="1"/>
</dbReference>
<dbReference type="GO" id="GO:0008176">
    <property type="term" value="F:tRNA (guanine(46)-N7)-methyltransferase activity"/>
    <property type="evidence" value="ECO:0007669"/>
    <property type="project" value="UniProtKB-UniRule"/>
</dbReference>
<accession>A0A255H934</accession>
<evidence type="ECO:0000256" key="2">
    <source>
        <dbReference type="ARBA" id="ARBA00003015"/>
    </source>
</evidence>
<evidence type="ECO:0000256" key="4">
    <source>
        <dbReference type="ARBA" id="ARBA00022679"/>
    </source>
</evidence>
<feature type="binding site" evidence="7">
    <location>
        <position position="149"/>
    </location>
    <ligand>
        <name>substrate</name>
    </ligand>
</feature>
<gene>
    <name evidence="7" type="primary">trmB</name>
    <name evidence="8" type="ORF">CGZ93_05310</name>
</gene>
<evidence type="ECO:0000256" key="5">
    <source>
        <dbReference type="ARBA" id="ARBA00022691"/>
    </source>
</evidence>
<dbReference type="HAMAP" id="MF_01057">
    <property type="entry name" value="tRNA_methyltr_TrmB"/>
    <property type="match status" value="1"/>
</dbReference>
<dbReference type="RefSeq" id="WP_094363114.1">
    <property type="nucleotide sequence ID" value="NZ_NMVQ01000006.1"/>
</dbReference>
<dbReference type="PANTHER" id="PTHR23417">
    <property type="entry name" value="3-DEOXY-D-MANNO-OCTULOSONIC-ACID TRANSFERASE/TRNA GUANINE-N 7 - -METHYLTRANSFERASE"/>
    <property type="match status" value="1"/>
</dbReference>
<dbReference type="PROSITE" id="PS51625">
    <property type="entry name" value="SAM_MT_TRMB"/>
    <property type="match status" value="1"/>
</dbReference>
<protein>
    <recommendedName>
        <fullName evidence="7">tRNA (guanine-N(7)-)-methyltransferase</fullName>
        <ecNumber evidence="7">2.1.1.33</ecNumber>
    </recommendedName>
    <alternativeName>
        <fullName evidence="7">tRNA (guanine(46)-N(7))-methyltransferase</fullName>
    </alternativeName>
    <alternativeName>
        <fullName evidence="7">tRNA(m7G46)-methyltransferase</fullName>
    </alternativeName>
</protein>
<evidence type="ECO:0000256" key="1">
    <source>
        <dbReference type="ARBA" id="ARBA00000142"/>
    </source>
</evidence>
<dbReference type="GO" id="GO:0043527">
    <property type="term" value="C:tRNA methyltransferase complex"/>
    <property type="evidence" value="ECO:0007669"/>
    <property type="project" value="TreeGrafter"/>
</dbReference>
<feature type="binding site" evidence="7">
    <location>
        <begin position="216"/>
        <end position="219"/>
    </location>
    <ligand>
        <name>substrate</name>
    </ligand>
</feature>
<dbReference type="CDD" id="cd02440">
    <property type="entry name" value="AdoMet_MTases"/>
    <property type="match status" value="1"/>
</dbReference>
<comment type="catalytic activity">
    <reaction evidence="1 7">
        <text>guanosine(46) in tRNA + S-adenosyl-L-methionine = N(7)-methylguanosine(46) in tRNA + S-adenosyl-L-homocysteine</text>
        <dbReference type="Rhea" id="RHEA:42708"/>
        <dbReference type="Rhea" id="RHEA-COMP:10188"/>
        <dbReference type="Rhea" id="RHEA-COMP:10189"/>
        <dbReference type="ChEBI" id="CHEBI:57856"/>
        <dbReference type="ChEBI" id="CHEBI:59789"/>
        <dbReference type="ChEBI" id="CHEBI:74269"/>
        <dbReference type="ChEBI" id="CHEBI:74480"/>
        <dbReference type="EC" id="2.1.1.33"/>
    </reaction>
</comment>
<dbReference type="InterPro" id="IPR029063">
    <property type="entry name" value="SAM-dependent_MTases_sf"/>
</dbReference>
<evidence type="ECO:0000313" key="8">
    <source>
        <dbReference type="EMBL" id="OYO23932.1"/>
    </source>
</evidence>
<comment type="caution">
    <text evidence="8">The sequence shown here is derived from an EMBL/GenBank/DDBJ whole genome shotgun (WGS) entry which is preliminary data.</text>
</comment>
<feature type="binding site" evidence="7">
    <location>
        <position position="145"/>
    </location>
    <ligand>
        <name>S-adenosyl-L-methionine</name>
        <dbReference type="ChEBI" id="CHEBI:59789"/>
    </ligand>
</feature>
<keyword evidence="4 7" id="KW-0808">Transferase</keyword>
<dbReference type="PANTHER" id="PTHR23417:SF14">
    <property type="entry name" value="PENTACOTRIPEPTIDE-REPEAT REGION OF PRORP DOMAIN-CONTAINING PROTEIN"/>
    <property type="match status" value="1"/>
</dbReference>
<feature type="binding site" evidence="7">
    <location>
        <position position="122"/>
    </location>
    <ligand>
        <name>S-adenosyl-L-methionine</name>
        <dbReference type="ChEBI" id="CHEBI:59789"/>
    </ligand>
</feature>
<feature type="binding site" evidence="7">
    <location>
        <position position="181"/>
    </location>
    <ligand>
        <name>substrate</name>
    </ligand>
</feature>
<dbReference type="InterPro" id="IPR003358">
    <property type="entry name" value="tRNA_(Gua-N-7)_MeTrfase_Trmb"/>
</dbReference>
<keyword evidence="6 7" id="KW-0819">tRNA processing</keyword>
<dbReference type="EC" id="2.1.1.33" evidence="7"/>
<reference evidence="8 9" key="1">
    <citation type="submission" date="2017-07" db="EMBL/GenBank/DDBJ databases">
        <title>Draft whole genome sequences of clinical Proprionibacteriaceae strains.</title>
        <authorList>
            <person name="Bernier A.-M."/>
            <person name="Bernard K."/>
            <person name="Domingo M.-C."/>
        </authorList>
    </citation>
    <scope>NUCLEOTIDE SEQUENCE [LARGE SCALE GENOMIC DNA]</scope>
    <source>
        <strain evidence="8 9">NML 130396</strain>
    </source>
</reference>
<dbReference type="Gene3D" id="3.40.50.150">
    <property type="entry name" value="Vaccinia Virus protein VP39"/>
    <property type="match status" value="1"/>
</dbReference>
<feature type="binding site" evidence="7">
    <location>
        <position position="95"/>
    </location>
    <ligand>
        <name>S-adenosyl-L-methionine</name>
        <dbReference type="ChEBI" id="CHEBI:59789"/>
    </ligand>
</feature>
<organism evidence="8 9">
    <name type="scientific">Enemella dayhoffiae</name>
    <dbReference type="NCBI Taxonomy" id="2016507"/>
    <lineage>
        <taxon>Bacteria</taxon>
        <taxon>Bacillati</taxon>
        <taxon>Actinomycetota</taxon>
        <taxon>Actinomycetes</taxon>
        <taxon>Propionibacteriales</taxon>
        <taxon>Propionibacteriaceae</taxon>
        <taxon>Enemella</taxon>
    </lineage>
</organism>
<comment type="similarity">
    <text evidence="7">Belongs to the class I-like SAM-binding methyltransferase superfamily. TrmB family.</text>
</comment>
<dbReference type="AlphaFoldDB" id="A0A255H934"/>